<evidence type="ECO:0000256" key="1">
    <source>
        <dbReference type="ARBA" id="ARBA00036390"/>
    </source>
</evidence>
<dbReference type="OrthoDB" id="9807213at2"/>
<feature type="domain" description="RNA-binding S4" evidence="11">
    <location>
        <begin position="10"/>
        <end position="54"/>
    </location>
</feature>
<dbReference type="SUPFAM" id="SSF55120">
    <property type="entry name" value="Pseudouridine synthase"/>
    <property type="match status" value="1"/>
</dbReference>
<evidence type="ECO:0000256" key="3">
    <source>
        <dbReference type="ARBA" id="ARBA00038922"/>
    </source>
</evidence>
<evidence type="ECO:0000256" key="10">
    <source>
        <dbReference type="PROSITE-ProRule" id="PRU00182"/>
    </source>
</evidence>
<dbReference type="GO" id="GO:0160138">
    <property type="term" value="F:23S rRNA pseudouridine(2604) synthase activity"/>
    <property type="evidence" value="ECO:0007669"/>
    <property type="project" value="UniProtKB-EC"/>
</dbReference>
<evidence type="ECO:0000256" key="4">
    <source>
        <dbReference type="ARBA" id="ARBA00039989"/>
    </source>
</evidence>
<dbReference type="Gene3D" id="3.10.290.10">
    <property type="entry name" value="RNA-binding S4 domain"/>
    <property type="match status" value="1"/>
</dbReference>
<evidence type="ECO:0000256" key="6">
    <source>
        <dbReference type="ARBA" id="ARBA00041697"/>
    </source>
</evidence>
<dbReference type="STRING" id="1747903.ASR47_1001339"/>
<evidence type="ECO:0000259" key="11">
    <source>
        <dbReference type="Pfam" id="PF01479"/>
    </source>
</evidence>
<dbReference type="InterPro" id="IPR036986">
    <property type="entry name" value="S4_RNA-bd_sf"/>
</dbReference>
<comment type="caution">
    <text evidence="12">The sequence shown here is derived from an EMBL/GenBank/DDBJ whole genome shotgun (WGS) entry which is preliminary data.</text>
</comment>
<keyword evidence="10" id="KW-0694">RNA-binding</keyword>
<evidence type="ECO:0000256" key="9">
    <source>
        <dbReference type="ARBA" id="ARBA00043147"/>
    </source>
</evidence>
<keyword evidence="13" id="KW-1185">Reference proteome</keyword>
<dbReference type="EMBL" id="LOCQ01000062">
    <property type="protein sequence ID" value="OBV36862.1"/>
    <property type="molecule type" value="Genomic_DNA"/>
</dbReference>
<protein>
    <recommendedName>
        <fullName evidence="4">Dual-specificity RNA pseudouridine synthase RluF</fullName>
        <ecNumber evidence="3">5.4.99.21</ecNumber>
    </recommendedName>
    <alternativeName>
        <fullName evidence="6">23S rRNA pseudouridine(2604) synthase</fullName>
    </alternativeName>
    <alternativeName>
        <fullName evidence="8">Ribosomal large subunit pseudouridine synthase F</fullName>
    </alternativeName>
    <alternativeName>
        <fullName evidence="7">rRNA pseudouridylate synthase F</fullName>
    </alternativeName>
    <alternativeName>
        <fullName evidence="9">rRNA-uridine isomerase F</fullName>
    </alternativeName>
    <alternativeName>
        <fullName evidence="5">tRNA(Tyr) pseudouridine(35) synthase</fullName>
    </alternativeName>
</protein>
<dbReference type="SUPFAM" id="SSF55174">
    <property type="entry name" value="Alpha-L RNA-binding motif"/>
    <property type="match status" value="1"/>
</dbReference>
<dbReference type="PANTHER" id="PTHR47683:SF2">
    <property type="entry name" value="RNA-BINDING S4 DOMAIN-CONTAINING PROTEIN"/>
    <property type="match status" value="1"/>
</dbReference>
<dbReference type="EC" id="5.4.99.21" evidence="3"/>
<dbReference type="CDD" id="cd00165">
    <property type="entry name" value="S4"/>
    <property type="match status" value="1"/>
</dbReference>
<dbReference type="Gene3D" id="3.30.2350.10">
    <property type="entry name" value="Pseudouridine synthase"/>
    <property type="match status" value="1"/>
</dbReference>
<evidence type="ECO:0000256" key="2">
    <source>
        <dbReference type="ARBA" id="ARBA00036535"/>
    </source>
</evidence>
<organism evidence="12 13">
    <name type="scientific">Janthinobacterium psychrotolerans</name>
    <dbReference type="NCBI Taxonomy" id="1747903"/>
    <lineage>
        <taxon>Bacteria</taxon>
        <taxon>Pseudomonadati</taxon>
        <taxon>Pseudomonadota</taxon>
        <taxon>Betaproteobacteria</taxon>
        <taxon>Burkholderiales</taxon>
        <taxon>Oxalobacteraceae</taxon>
        <taxon>Janthinobacterium</taxon>
    </lineage>
</organism>
<comment type="catalytic activity">
    <reaction evidence="2">
        <text>uridine(2604) in 23S rRNA = pseudouridine(2604) in 23S rRNA</text>
        <dbReference type="Rhea" id="RHEA:38875"/>
        <dbReference type="Rhea" id="RHEA-COMP:10093"/>
        <dbReference type="Rhea" id="RHEA-COMP:10094"/>
        <dbReference type="ChEBI" id="CHEBI:65314"/>
        <dbReference type="ChEBI" id="CHEBI:65315"/>
        <dbReference type="EC" id="5.4.99.21"/>
    </reaction>
</comment>
<dbReference type="InterPro" id="IPR002942">
    <property type="entry name" value="S4_RNA-bd"/>
</dbReference>
<dbReference type="InterPro" id="IPR050343">
    <property type="entry name" value="RsuA_PseudoU_synthase"/>
</dbReference>
<reference evidence="12 13" key="1">
    <citation type="submission" date="2016-04" db="EMBL/GenBank/DDBJ databases">
        <title>Draft genome sequence of Janthinobacterium psychrotolerans sp. nov., isolated from freshwater sediments in Denmark.</title>
        <authorList>
            <person name="Gong X."/>
            <person name="Skrivergaard S."/>
            <person name="Korsgaard B.S."/>
            <person name="Schreiber L."/>
            <person name="Marshall I.P."/>
            <person name="Finster K."/>
            <person name="Schramm A."/>
        </authorList>
    </citation>
    <scope>NUCLEOTIDE SEQUENCE [LARGE SCALE GENOMIC DNA]</scope>
    <source>
        <strain evidence="12 13">S3-2</strain>
    </source>
</reference>
<dbReference type="RefSeq" id="WP_065310632.1">
    <property type="nucleotide sequence ID" value="NZ_LOCQ01000062.1"/>
</dbReference>
<dbReference type="Proteomes" id="UP000092713">
    <property type="component" value="Unassembled WGS sequence"/>
</dbReference>
<dbReference type="PANTHER" id="PTHR47683">
    <property type="entry name" value="PSEUDOURIDINE SYNTHASE FAMILY PROTEIN-RELATED"/>
    <property type="match status" value="1"/>
</dbReference>
<keyword evidence="12" id="KW-0413">Isomerase</keyword>
<evidence type="ECO:0000256" key="5">
    <source>
        <dbReference type="ARBA" id="ARBA00041420"/>
    </source>
</evidence>
<dbReference type="PROSITE" id="PS50889">
    <property type="entry name" value="S4"/>
    <property type="match status" value="1"/>
</dbReference>
<dbReference type="GO" id="GO:0006396">
    <property type="term" value="P:RNA processing"/>
    <property type="evidence" value="ECO:0007669"/>
    <property type="project" value="UniProtKB-ARBA"/>
</dbReference>
<evidence type="ECO:0000313" key="12">
    <source>
        <dbReference type="EMBL" id="OBV36862.1"/>
    </source>
</evidence>
<proteinExistence type="predicted"/>
<accession>A0A1A7BTN3</accession>
<evidence type="ECO:0000313" key="13">
    <source>
        <dbReference type="Proteomes" id="UP000092713"/>
    </source>
</evidence>
<comment type="catalytic activity">
    <reaction evidence="1">
        <text>uridine(35) in tRNA(Tyr) = pseudouridine(35) in tRNA(Tyr)</text>
        <dbReference type="Rhea" id="RHEA:60556"/>
        <dbReference type="Rhea" id="RHEA-COMP:15607"/>
        <dbReference type="Rhea" id="RHEA-COMP:15608"/>
        <dbReference type="ChEBI" id="CHEBI:65314"/>
        <dbReference type="ChEBI" id="CHEBI:65315"/>
    </reaction>
</comment>
<dbReference type="InterPro" id="IPR020103">
    <property type="entry name" value="PsdUridine_synth_cat_dom_sf"/>
</dbReference>
<dbReference type="GO" id="GO:0001522">
    <property type="term" value="P:pseudouridine synthesis"/>
    <property type="evidence" value="ECO:0007669"/>
    <property type="project" value="InterPro"/>
</dbReference>
<dbReference type="CDD" id="cd02555">
    <property type="entry name" value="PSSA_1"/>
    <property type="match status" value="1"/>
</dbReference>
<dbReference type="GO" id="GO:0003723">
    <property type="term" value="F:RNA binding"/>
    <property type="evidence" value="ECO:0007669"/>
    <property type="project" value="UniProtKB-KW"/>
</dbReference>
<sequence length="255" mass="28007">MTTPLDMPTVRLAKRLAEDLPCSRREAELYIEGGWVTVDGELVEEAGARVADKQEVVLLPNATLDEMPPVTILLHKPAGINGGVGVVGSDGKSALSCLRPDEIFTPDNVAPSSVTRFLKRHLIGLTVTNPLETMASGLLVFTQDFRVARKLVDEAKTVEQEFIVEVTGSIAENGLALLNHGLPFNGKPLPPMKVSWQNETRLRFALKNVQPGQLAHMCRMVGLEVVGIKRLRIGRISMGAMPVGQWRYLQGYERF</sequence>
<evidence type="ECO:0000256" key="7">
    <source>
        <dbReference type="ARBA" id="ARBA00042843"/>
    </source>
</evidence>
<gene>
    <name evidence="12" type="ORF">ASR47_1001339</name>
</gene>
<dbReference type="PATRIC" id="fig|1747903.4.peg.353"/>
<dbReference type="Pfam" id="PF01479">
    <property type="entry name" value="S4"/>
    <property type="match status" value="1"/>
</dbReference>
<name>A0A1A7BTN3_9BURK</name>
<evidence type="ECO:0000256" key="8">
    <source>
        <dbReference type="ARBA" id="ARBA00042890"/>
    </source>
</evidence>
<dbReference type="AlphaFoldDB" id="A0A1A7BTN3"/>